<dbReference type="Gene3D" id="3.30.497.10">
    <property type="entry name" value="Antithrombin, subunit I, domain 2"/>
    <property type="match status" value="1"/>
</dbReference>
<dbReference type="AlphaFoldDB" id="A0A0C2N604"/>
<dbReference type="InterPro" id="IPR000215">
    <property type="entry name" value="Serpin_fam"/>
</dbReference>
<dbReference type="InterPro" id="IPR036186">
    <property type="entry name" value="Serpin_sf"/>
</dbReference>
<protein>
    <submittedName>
        <fullName evidence="4">Protein Z-dependent protease inhibitor</fullName>
    </submittedName>
</protein>
<name>A0A0C2N604_THEKT</name>
<dbReference type="Proteomes" id="UP000031668">
    <property type="component" value="Unassembled WGS sequence"/>
</dbReference>
<evidence type="ECO:0000313" key="5">
    <source>
        <dbReference type="Proteomes" id="UP000031668"/>
    </source>
</evidence>
<dbReference type="EMBL" id="JWZT01000046">
    <property type="protein sequence ID" value="KII75071.1"/>
    <property type="molecule type" value="Genomic_DNA"/>
</dbReference>
<accession>A0A0C2N604</accession>
<dbReference type="InterPro" id="IPR023796">
    <property type="entry name" value="Serpin_dom"/>
</dbReference>
<evidence type="ECO:0000259" key="3">
    <source>
        <dbReference type="SMART" id="SM00093"/>
    </source>
</evidence>
<evidence type="ECO:0000256" key="1">
    <source>
        <dbReference type="ARBA" id="ARBA00009500"/>
    </source>
</evidence>
<dbReference type="InterPro" id="IPR042178">
    <property type="entry name" value="Serpin_sf_1"/>
</dbReference>
<proteinExistence type="inferred from homology"/>
<gene>
    <name evidence="4" type="ORF">RF11_03143</name>
</gene>
<reference evidence="4 5" key="1">
    <citation type="journal article" date="2014" name="Genome Biol. Evol.">
        <title>The genome of the myxosporean Thelohanellus kitauei shows adaptations to nutrient acquisition within its fish host.</title>
        <authorList>
            <person name="Yang Y."/>
            <person name="Xiong J."/>
            <person name="Zhou Z."/>
            <person name="Huo F."/>
            <person name="Miao W."/>
            <person name="Ran C."/>
            <person name="Liu Y."/>
            <person name="Zhang J."/>
            <person name="Feng J."/>
            <person name="Wang M."/>
            <person name="Wang M."/>
            <person name="Wang L."/>
            <person name="Yao B."/>
        </authorList>
    </citation>
    <scope>NUCLEOTIDE SEQUENCE [LARGE SCALE GENOMIC DNA]</scope>
    <source>
        <strain evidence="4">Wuqing</strain>
    </source>
</reference>
<dbReference type="GO" id="GO:0004867">
    <property type="term" value="F:serine-type endopeptidase inhibitor activity"/>
    <property type="evidence" value="ECO:0007669"/>
    <property type="project" value="InterPro"/>
</dbReference>
<comment type="similarity">
    <text evidence="1 2">Belongs to the serpin family.</text>
</comment>
<dbReference type="Pfam" id="PF00079">
    <property type="entry name" value="Serpin"/>
    <property type="match status" value="1"/>
</dbReference>
<feature type="domain" description="Serpin" evidence="3">
    <location>
        <begin position="11"/>
        <end position="370"/>
    </location>
</feature>
<dbReference type="InterPro" id="IPR023795">
    <property type="entry name" value="Serpin_CS"/>
</dbReference>
<dbReference type="Gene3D" id="2.30.39.10">
    <property type="entry name" value="Alpha-1-antitrypsin, domain 1"/>
    <property type="match status" value="1"/>
</dbReference>
<dbReference type="PANTHER" id="PTHR11461:SF211">
    <property type="entry name" value="GH10112P-RELATED"/>
    <property type="match status" value="1"/>
</dbReference>
<dbReference type="SMART" id="SM00093">
    <property type="entry name" value="SERPIN"/>
    <property type="match status" value="1"/>
</dbReference>
<organism evidence="4 5">
    <name type="scientific">Thelohanellus kitauei</name>
    <name type="common">Myxosporean</name>
    <dbReference type="NCBI Taxonomy" id="669202"/>
    <lineage>
        <taxon>Eukaryota</taxon>
        <taxon>Metazoa</taxon>
        <taxon>Cnidaria</taxon>
        <taxon>Myxozoa</taxon>
        <taxon>Myxosporea</taxon>
        <taxon>Bivalvulida</taxon>
        <taxon>Platysporina</taxon>
        <taxon>Myxobolidae</taxon>
        <taxon>Thelohanellus</taxon>
    </lineage>
</organism>
<dbReference type="OrthoDB" id="5966977at2759"/>
<dbReference type="OMA" id="NITHFAT"/>
<evidence type="ECO:0000313" key="4">
    <source>
        <dbReference type="EMBL" id="KII75071.1"/>
    </source>
</evidence>
<dbReference type="CDD" id="cd00172">
    <property type="entry name" value="serpin"/>
    <property type="match status" value="1"/>
</dbReference>
<dbReference type="PROSITE" id="PS00284">
    <property type="entry name" value="SERPIN"/>
    <property type="match status" value="1"/>
</dbReference>
<dbReference type="PANTHER" id="PTHR11461">
    <property type="entry name" value="SERINE PROTEASE INHIBITOR, SERPIN"/>
    <property type="match status" value="1"/>
</dbReference>
<evidence type="ECO:0000256" key="2">
    <source>
        <dbReference type="RuleBase" id="RU000411"/>
    </source>
</evidence>
<dbReference type="SUPFAM" id="SSF56574">
    <property type="entry name" value="Serpins"/>
    <property type="match status" value="1"/>
</dbReference>
<comment type="caution">
    <text evidence="4">The sequence shown here is derived from an EMBL/GenBank/DDBJ whole genome shotgun (WGS) entry which is preliminary data.</text>
</comment>
<dbReference type="InterPro" id="IPR042185">
    <property type="entry name" value="Serpin_sf_2"/>
</dbReference>
<sequence length="373" mass="43195">MSISRVNAFGQIVLDHLFQSQNYTGNIAFSSPSLYVMMSIISAGLGKTTRPIISRLLGFDAYEFQYTPLWSNTGVGFLLSRIDAEIKSTITAESVMFHSFNISSRFMSGSENLIGLKYHKCNFFNIEKMTRKINIWAGKNTRGSIPNLYRHPLDNDTNMIVITTLYFFVDWLTPFNSQKTRNEKFTDDEGQELNVRMMKQVKSYKIKMDRFHNISVIFIPMAKSGLYATIVLPRVGNSIKEVQKRIKWNKFRSYYTRAVNYYAELKLPRFKIITKNKLIKTFMHLNASELFDPRVADFDFTTSKNVSINDWMQLTTVVVDELSTAPNIEDEPERSRRSVPYKFHVDRPFLFMLYSSHSAEVLLSVLVTNPNEN</sequence>
<dbReference type="GO" id="GO:0005615">
    <property type="term" value="C:extracellular space"/>
    <property type="evidence" value="ECO:0007669"/>
    <property type="project" value="InterPro"/>
</dbReference>
<keyword evidence="5" id="KW-1185">Reference proteome</keyword>